<proteinExistence type="predicted"/>
<comment type="caution">
    <text evidence="1">The sequence shown here is derived from an EMBL/GenBank/DDBJ whole genome shotgun (WGS) entry which is preliminary data.</text>
</comment>
<dbReference type="EMBL" id="CM042011">
    <property type="protein sequence ID" value="KAI3764895.1"/>
    <property type="molecule type" value="Genomic_DNA"/>
</dbReference>
<keyword evidence="2" id="KW-1185">Reference proteome</keyword>
<sequence>MNPTRYTKLHHRSVYPSIRLDFPGLICFTETATFSSSGLIFLVWQNEELHMENTFRGRGEAYRGCFSSEKNGDRRTAAEP</sequence>
<evidence type="ECO:0000313" key="1">
    <source>
        <dbReference type="EMBL" id="KAI3764895.1"/>
    </source>
</evidence>
<evidence type="ECO:0000313" key="2">
    <source>
        <dbReference type="Proteomes" id="UP001055811"/>
    </source>
</evidence>
<dbReference type="Proteomes" id="UP001055811">
    <property type="component" value="Linkage Group LG03"/>
</dbReference>
<name>A0ACB9F1D5_CICIN</name>
<reference evidence="2" key="1">
    <citation type="journal article" date="2022" name="Mol. Ecol. Resour.">
        <title>The genomes of chicory, endive, great burdock and yacon provide insights into Asteraceae palaeo-polyploidization history and plant inulin production.</title>
        <authorList>
            <person name="Fan W."/>
            <person name="Wang S."/>
            <person name="Wang H."/>
            <person name="Wang A."/>
            <person name="Jiang F."/>
            <person name="Liu H."/>
            <person name="Zhao H."/>
            <person name="Xu D."/>
            <person name="Zhang Y."/>
        </authorList>
    </citation>
    <scope>NUCLEOTIDE SEQUENCE [LARGE SCALE GENOMIC DNA]</scope>
    <source>
        <strain evidence="2">cv. Punajuju</strain>
    </source>
</reference>
<organism evidence="1 2">
    <name type="scientific">Cichorium intybus</name>
    <name type="common">Chicory</name>
    <dbReference type="NCBI Taxonomy" id="13427"/>
    <lineage>
        <taxon>Eukaryota</taxon>
        <taxon>Viridiplantae</taxon>
        <taxon>Streptophyta</taxon>
        <taxon>Embryophyta</taxon>
        <taxon>Tracheophyta</taxon>
        <taxon>Spermatophyta</taxon>
        <taxon>Magnoliopsida</taxon>
        <taxon>eudicotyledons</taxon>
        <taxon>Gunneridae</taxon>
        <taxon>Pentapetalae</taxon>
        <taxon>asterids</taxon>
        <taxon>campanulids</taxon>
        <taxon>Asterales</taxon>
        <taxon>Asteraceae</taxon>
        <taxon>Cichorioideae</taxon>
        <taxon>Cichorieae</taxon>
        <taxon>Cichoriinae</taxon>
        <taxon>Cichorium</taxon>
    </lineage>
</organism>
<accession>A0ACB9F1D5</accession>
<protein>
    <submittedName>
        <fullName evidence="1">Uncharacterized protein</fullName>
    </submittedName>
</protein>
<gene>
    <name evidence="1" type="ORF">L2E82_14912</name>
</gene>
<reference evidence="1 2" key="2">
    <citation type="journal article" date="2022" name="Mol. Ecol. Resour.">
        <title>The genomes of chicory, endive, great burdock and yacon provide insights into Asteraceae paleo-polyploidization history and plant inulin production.</title>
        <authorList>
            <person name="Fan W."/>
            <person name="Wang S."/>
            <person name="Wang H."/>
            <person name="Wang A."/>
            <person name="Jiang F."/>
            <person name="Liu H."/>
            <person name="Zhao H."/>
            <person name="Xu D."/>
            <person name="Zhang Y."/>
        </authorList>
    </citation>
    <scope>NUCLEOTIDE SEQUENCE [LARGE SCALE GENOMIC DNA]</scope>
    <source>
        <strain evidence="2">cv. Punajuju</strain>
        <tissue evidence="1">Leaves</tissue>
    </source>
</reference>